<dbReference type="EMBL" id="JXSU01000008">
    <property type="protein sequence ID" value="KIS22059.1"/>
    <property type="molecule type" value="Genomic_DNA"/>
</dbReference>
<dbReference type="PATRIC" id="fig|1379739.3.peg.3673"/>
<accession>A0A0D1AG10</accession>
<reference evidence="1 2" key="1">
    <citation type="submission" date="2014-06" db="EMBL/GenBank/DDBJ databases">
        <title>Genome characterization of distinct group I Clostridium botulinum lineages.</title>
        <authorList>
            <person name="Giordani F."/>
            <person name="Anselmo A."/>
            <person name="Fillo S."/>
            <person name="Palozzi A.M."/>
            <person name="Fortunato A."/>
            <person name="Gentile B."/>
            <person name="Ciammaruconi A."/>
            <person name="Anniballi F."/>
            <person name="De Medici D."/>
            <person name="Lista F."/>
        </authorList>
    </citation>
    <scope>NUCLEOTIDE SEQUENCE [LARGE SCALE GENOMIC DNA]</scope>
    <source>
        <strain evidence="1 2">B2 450</strain>
    </source>
</reference>
<sequence length="76" mass="9074">MIKEDKKENIYIIEVLINKYEKYYLADYDFSLSKNKRDAVIFIKENNAYKLASIIETKYKEALGKVRAENIEDVIY</sequence>
<name>A0A0D1AG10_CLOBO</name>
<evidence type="ECO:0000313" key="2">
    <source>
        <dbReference type="Proteomes" id="UP000032250"/>
    </source>
</evidence>
<comment type="caution">
    <text evidence="1">The sequence shown here is derived from an EMBL/GenBank/DDBJ whole genome shotgun (WGS) entry which is preliminary data.</text>
</comment>
<dbReference type="AlphaFoldDB" id="A0A0D1AG10"/>
<dbReference type="Proteomes" id="UP000032250">
    <property type="component" value="Unassembled WGS sequence"/>
</dbReference>
<organism evidence="1 2">
    <name type="scientific">Clostridium botulinum B2 450</name>
    <dbReference type="NCBI Taxonomy" id="1379739"/>
    <lineage>
        <taxon>Bacteria</taxon>
        <taxon>Bacillati</taxon>
        <taxon>Bacillota</taxon>
        <taxon>Clostridia</taxon>
        <taxon>Eubacteriales</taxon>
        <taxon>Clostridiaceae</taxon>
        <taxon>Clostridium</taxon>
    </lineage>
</organism>
<dbReference type="RefSeq" id="WP_043032530.1">
    <property type="nucleotide sequence ID" value="NZ_JXSU01000008.1"/>
</dbReference>
<proteinExistence type="predicted"/>
<evidence type="ECO:0000313" key="1">
    <source>
        <dbReference type="EMBL" id="KIS22059.1"/>
    </source>
</evidence>
<protein>
    <submittedName>
        <fullName evidence="1">Uncharacterized protein</fullName>
    </submittedName>
</protein>
<gene>
    <name evidence="1" type="ORF">N495_16375</name>
</gene>
<dbReference type="HOGENOM" id="CLU_2648037_0_0_9"/>